<sequence>MMQQIFRRMVIAHKRSVRAARRAVMVSAAPAASQVPTEPGVLFSVPGLDPRVRPHVEEMKKMAAVSDQNNNNVEFGLLFSAPSMALEEIRSDEKDDFFGPCPKDPEAVICGCDK</sequence>
<name>A0A7S1UYG1_9STRA</name>
<accession>A0A7S1UYG1</accession>
<protein>
    <submittedName>
        <fullName evidence="1">Uncharacterized protein</fullName>
    </submittedName>
</protein>
<evidence type="ECO:0000313" key="1">
    <source>
        <dbReference type="EMBL" id="CAD9280474.1"/>
    </source>
</evidence>
<proteinExistence type="predicted"/>
<gene>
    <name evidence="1" type="ORF">GOCE00092_LOCUS9384</name>
</gene>
<dbReference type="AlphaFoldDB" id="A0A7S1UYG1"/>
<reference evidence="1" key="1">
    <citation type="submission" date="2021-01" db="EMBL/GenBank/DDBJ databases">
        <authorList>
            <person name="Corre E."/>
            <person name="Pelletier E."/>
            <person name="Niang G."/>
            <person name="Scheremetjew M."/>
            <person name="Finn R."/>
            <person name="Kale V."/>
            <person name="Holt S."/>
            <person name="Cochrane G."/>
            <person name="Meng A."/>
            <person name="Brown T."/>
            <person name="Cohen L."/>
        </authorList>
    </citation>
    <scope>NUCLEOTIDE SEQUENCE</scope>
    <source>
        <strain evidence="1">CCMP 410</strain>
    </source>
</reference>
<organism evidence="1">
    <name type="scientific">Grammatophora oceanica</name>
    <dbReference type="NCBI Taxonomy" id="210454"/>
    <lineage>
        <taxon>Eukaryota</taxon>
        <taxon>Sar</taxon>
        <taxon>Stramenopiles</taxon>
        <taxon>Ochrophyta</taxon>
        <taxon>Bacillariophyta</taxon>
        <taxon>Fragilariophyceae</taxon>
        <taxon>Fragilariophycidae</taxon>
        <taxon>Rhabdonematales</taxon>
        <taxon>Grammatophoraceae</taxon>
        <taxon>Grammatophora</taxon>
    </lineage>
</organism>
<dbReference type="EMBL" id="HBGK01018623">
    <property type="protein sequence ID" value="CAD9280474.1"/>
    <property type="molecule type" value="Transcribed_RNA"/>
</dbReference>